<proteinExistence type="predicted"/>
<keyword evidence="2" id="KW-1185">Reference proteome</keyword>
<dbReference type="AlphaFoldDB" id="A0AAD4F3Q8"/>
<dbReference type="SUPFAM" id="SSF56112">
    <property type="entry name" value="Protein kinase-like (PK-like)"/>
    <property type="match status" value="1"/>
</dbReference>
<dbReference type="EMBL" id="JAHCVI010000001">
    <property type="protein sequence ID" value="KAG7291007.1"/>
    <property type="molecule type" value="Genomic_DNA"/>
</dbReference>
<accession>A0AAD4F3Q8</accession>
<gene>
    <name evidence="1" type="ORF">NEMBOFW57_001015</name>
</gene>
<dbReference type="Proteomes" id="UP001197093">
    <property type="component" value="Unassembled WGS sequence"/>
</dbReference>
<reference evidence="1" key="1">
    <citation type="submission" date="2023-02" db="EMBL/GenBank/DDBJ databases">
        <authorList>
            <person name="Palmer J.M."/>
        </authorList>
    </citation>
    <scope>NUCLEOTIDE SEQUENCE</scope>
    <source>
        <strain evidence="1">FW57</strain>
    </source>
</reference>
<protein>
    <recommendedName>
        <fullName evidence="3">Protein kinase domain-containing protein</fullName>
    </recommendedName>
</protein>
<evidence type="ECO:0008006" key="3">
    <source>
        <dbReference type="Google" id="ProtNLM"/>
    </source>
</evidence>
<evidence type="ECO:0000313" key="2">
    <source>
        <dbReference type="Proteomes" id="UP001197093"/>
    </source>
</evidence>
<dbReference type="InterPro" id="IPR011009">
    <property type="entry name" value="Kinase-like_dom_sf"/>
</dbReference>
<sequence>MAATWRNTSTLLHEAPVSDPALRVLQCTHYFEETPKSRFGLVYLLPPPTNGTASQPPTTLASILDAKSKGGRPSLTARLRLAHKLALCLQRLHTYSWVHKSLRPENVLLFPSAAADDRAPSGGMEKAMEDPRLVGFEYARQESDFSDQFGESEIKRNVYRHPTRWGQPTNRFEKVHDLYEIGLWSRADQLDNGALVAPTMAHNPVAVQNKLLKHAQVRLGFYVGDAFRDAVVGCLTGQFRETTIVEAFDGIVEGLGAAGRVV</sequence>
<evidence type="ECO:0000313" key="1">
    <source>
        <dbReference type="EMBL" id="KAG7291007.1"/>
    </source>
</evidence>
<organism evidence="1 2">
    <name type="scientific">Staphylotrichum longicolle</name>
    <dbReference type="NCBI Taxonomy" id="669026"/>
    <lineage>
        <taxon>Eukaryota</taxon>
        <taxon>Fungi</taxon>
        <taxon>Dikarya</taxon>
        <taxon>Ascomycota</taxon>
        <taxon>Pezizomycotina</taxon>
        <taxon>Sordariomycetes</taxon>
        <taxon>Sordariomycetidae</taxon>
        <taxon>Sordariales</taxon>
        <taxon>Chaetomiaceae</taxon>
        <taxon>Staphylotrichum</taxon>
    </lineage>
</organism>
<comment type="caution">
    <text evidence="1">The sequence shown here is derived from an EMBL/GenBank/DDBJ whole genome shotgun (WGS) entry which is preliminary data.</text>
</comment>
<dbReference type="PANTHER" id="PTHR37542:SF3">
    <property type="entry name" value="PRION-INHIBITION AND PROPAGATION HELO DOMAIN-CONTAINING PROTEIN"/>
    <property type="match status" value="1"/>
</dbReference>
<dbReference type="PANTHER" id="PTHR37542">
    <property type="entry name" value="HELO DOMAIN-CONTAINING PROTEIN-RELATED"/>
    <property type="match status" value="1"/>
</dbReference>
<dbReference type="Gene3D" id="1.10.510.10">
    <property type="entry name" value="Transferase(Phosphotransferase) domain 1"/>
    <property type="match status" value="1"/>
</dbReference>
<name>A0AAD4F3Q8_9PEZI</name>